<dbReference type="STRING" id="150146.SAMN05443667_101256"/>
<keyword evidence="2" id="KW-1185">Reference proteome</keyword>
<protein>
    <submittedName>
        <fullName evidence="1">Uncharacterized protein</fullName>
    </submittedName>
</protein>
<organism evidence="1 2">
    <name type="scientific">Flavobacterium gillisiae</name>
    <dbReference type="NCBI Taxonomy" id="150146"/>
    <lineage>
        <taxon>Bacteria</taxon>
        <taxon>Pseudomonadati</taxon>
        <taxon>Bacteroidota</taxon>
        <taxon>Flavobacteriia</taxon>
        <taxon>Flavobacteriales</taxon>
        <taxon>Flavobacteriaceae</taxon>
        <taxon>Flavobacterium</taxon>
    </lineage>
</organism>
<dbReference type="RefSeq" id="WP_091083559.1">
    <property type="nucleotide sequence ID" value="NZ_FNRD01000001.1"/>
</dbReference>
<reference evidence="2" key="1">
    <citation type="submission" date="2016-10" db="EMBL/GenBank/DDBJ databases">
        <authorList>
            <person name="Varghese N."/>
            <person name="Submissions S."/>
        </authorList>
    </citation>
    <scope>NUCLEOTIDE SEQUENCE [LARGE SCALE GENOMIC DNA]</scope>
    <source>
        <strain evidence="2">DSM 22376</strain>
    </source>
</reference>
<evidence type="ECO:0000313" key="2">
    <source>
        <dbReference type="Proteomes" id="UP000198951"/>
    </source>
</evidence>
<dbReference type="OrthoDB" id="1189337at2"/>
<dbReference type="AlphaFoldDB" id="A0A1H3WV66"/>
<name>A0A1H3WV66_9FLAO</name>
<sequence length="196" mass="21353">MYNSVFFHTVLLFLGAISGQLSTQLQSDIATAKTTLNPQVLEIKKQITGGGTIDLIDATTNRIDGICSFDKNILQTGRAFVLDQISIGYAKDAATGKEGSLKYNIAAPAPLLNALFIINQNGREVLRMPVADLHNIAAGQNVNDQYTQLKSLCYLVDDKSITLQLKFAPGVVMDDTTDKHYVYLRLNGLQTSIKAS</sequence>
<dbReference type="Proteomes" id="UP000198951">
    <property type="component" value="Unassembled WGS sequence"/>
</dbReference>
<evidence type="ECO:0000313" key="1">
    <source>
        <dbReference type="EMBL" id="SDZ91046.1"/>
    </source>
</evidence>
<gene>
    <name evidence="1" type="ORF">SAMN05443667_101256</name>
</gene>
<proteinExistence type="predicted"/>
<dbReference type="EMBL" id="FNRD01000001">
    <property type="protein sequence ID" value="SDZ91046.1"/>
    <property type="molecule type" value="Genomic_DNA"/>
</dbReference>
<accession>A0A1H3WV66</accession>